<dbReference type="EMBL" id="MELK01000041">
    <property type="protein sequence ID" value="OFW56724.1"/>
    <property type="molecule type" value="Genomic_DNA"/>
</dbReference>
<dbReference type="Proteomes" id="UP000177876">
    <property type="component" value="Unassembled WGS sequence"/>
</dbReference>
<organism evidence="1 2">
    <name type="scientific">Candidatus Solincola sediminis</name>
    <dbReference type="NCBI Taxonomy" id="1797199"/>
    <lineage>
        <taxon>Bacteria</taxon>
        <taxon>Bacillati</taxon>
        <taxon>Actinomycetota</taxon>
        <taxon>Candidatus Geothermincolia</taxon>
        <taxon>Candidatus Geothermincolales</taxon>
        <taxon>Candidatus Geothermincolaceae</taxon>
        <taxon>Candidatus Solincola</taxon>
    </lineage>
</organism>
<name>A0A1F2WIR9_9ACTN</name>
<accession>A0A1F2WIR9</accession>
<comment type="caution">
    <text evidence="1">The sequence shown here is derived from an EMBL/GenBank/DDBJ whole genome shotgun (WGS) entry which is preliminary data.</text>
</comment>
<reference evidence="1 2" key="1">
    <citation type="journal article" date="2016" name="Nat. Commun.">
        <title>Thousands of microbial genomes shed light on interconnected biogeochemical processes in an aquifer system.</title>
        <authorList>
            <person name="Anantharaman K."/>
            <person name="Brown C.T."/>
            <person name="Hug L.A."/>
            <person name="Sharon I."/>
            <person name="Castelle C.J."/>
            <person name="Probst A.J."/>
            <person name="Thomas B.C."/>
            <person name="Singh A."/>
            <person name="Wilkins M.J."/>
            <person name="Karaoz U."/>
            <person name="Brodie E.L."/>
            <person name="Williams K.H."/>
            <person name="Hubbard S.S."/>
            <person name="Banfield J.F."/>
        </authorList>
    </citation>
    <scope>NUCLEOTIDE SEQUENCE [LARGE SCALE GENOMIC DNA]</scope>
</reference>
<dbReference type="AlphaFoldDB" id="A0A1F2WIR9"/>
<proteinExistence type="predicted"/>
<dbReference type="PROSITE" id="PS51257">
    <property type="entry name" value="PROKAR_LIPOPROTEIN"/>
    <property type="match status" value="1"/>
</dbReference>
<evidence type="ECO:0000313" key="2">
    <source>
        <dbReference type="Proteomes" id="UP000177876"/>
    </source>
</evidence>
<protein>
    <recommendedName>
        <fullName evidence="3">DUF4352 domain-containing protein</fullName>
    </recommendedName>
</protein>
<sequence length="173" mass="18831">MFSGRMFVALLLPLVLIFGCLYLVTTGVDHNDVRVAGALVSADQADATIKSCAIIQDKGTRKLLLGLDISNGGKNDLALNAQELKIVLSRKDRPLGNKAQAGIFQPLSSSSYCGAAPGSQSIVPPNSTRSYTLYYWAETLPEGSEWDDYFLMLECYSTQSSFLLSKQLDPENK</sequence>
<evidence type="ECO:0008006" key="3">
    <source>
        <dbReference type="Google" id="ProtNLM"/>
    </source>
</evidence>
<gene>
    <name evidence="1" type="ORF">A2Y75_08060</name>
</gene>
<evidence type="ECO:0000313" key="1">
    <source>
        <dbReference type="EMBL" id="OFW56724.1"/>
    </source>
</evidence>